<dbReference type="InterPro" id="IPR019410">
    <property type="entry name" value="Methyltransf_16"/>
</dbReference>
<reference evidence="1" key="2">
    <citation type="submission" date="2021-01" db="EMBL/GenBank/DDBJ databases">
        <authorList>
            <person name="Schikora-Tamarit M.A."/>
        </authorList>
    </citation>
    <scope>NUCLEOTIDE SEQUENCE</scope>
    <source>
        <strain evidence="1">CBS2887</strain>
    </source>
</reference>
<evidence type="ECO:0000313" key="1">
    <source>
        <dbReference type="EMBL" id="KAH3688154.1"/>
    </source>
</evidence>
<evidence type="ECO:0000313" key="2">
    <source>
        <dbReference type="Proteomes" id="UP000774326"/>
    </source>
</evidence>
<accession>A0A9P8QF73</accession>
<dbReference type="SUPFAM" id="SSF53335">
    <property type="entry name" value="S-adenosyl-L-methionine-dependent methyltransferases"/>
    <property type="match status" value="1"/>
</dbReference>
<dbReference type="Gene3D" id="3.40.50.150">
    <property type="entry name" value="Vaccinia Virus protein VP39"/>
    <property type="match status" value="1"/>
</dbReference>
<dbReference type="PANTHER" id="PTHR14614:SF132">
    <property type="entry name" value="PROTEIN-LYSINE METHYLTRANSFERASE C42C1.13"/>
    <property type="match status" value="1"/>
</dbReference>
<sequence>MYQIKFLKTPTISLTTPIKTKSKPASTTQSKNTSYNSAYNLSTTLTITNDLGERWFYGHTTLLLEIRLHMNNEVMKVNSKSSYKIIKTAECEWDAGLMAVNVSCPLKTSELPLGKGYITVFVKVKDLTGVIDELNYEDENISNQVFVKETVREKLSYFNIAKDHDKLTSYENKFTDLVFLNTISDFMKIPAKISEFPMRCDRKALRLINDPQISSEYVILYEELSGTIARHLWDAGIFLNLLPISTILDYTGFKASDKLDILELGTGIGLGGIRLAQVFPKAKILVTDLDDAKVICEDNIKLNDTNKADRVRFRELDWESPVKTLYQSWDLILVTDCIYNPLYYDWLINVMKVEALAKTKVLFLHKFREPVSECEFFPKVREWFELEKQWWWRLNDGILVHVGLYSKKT</sequence>
<dbReference type="GO" id="GO:0005829">
    <property type="term" value="C:cytosol"/>
    <property type="evidence" value="ECO:0007669"/>
    <property type="project" value="TreeGrafter"/>
</dbReference>
<comment type="caution">
    <text evidence="1">The sequence shown here is derived from an EMBL/GenBank/DDBJ whole genome shotgun (WGS) entry which is preliminary data.</text>
</comment>
<dbReference type="GO" id="GO:0008757">
    <property type="term" value="F:S-adenosylmethionine-dependent methyltransferase activity"/>
    <property type="evidence" value="ECO:0007669"/>
    <property type="project" value="UniProtKB-ARBA"/>
</dbReference>
<dbReference type="OrthoDB" id="194386at2759"/>
<reference evidence="1" key="1">
    <citation type="journal article" date="2021" name="Open Biol.">
        <title>Shared evolutionary footprints suggest mitochondrial oxidative damage underlies multiple complex I losses in fungi.</title>
        <authorList>
            <person name="Schikora-Tamarit M.A."/>
            <person name="Marcet-Houben M."/>
            <person name="Nosek J."/>
            <person name="Gabaldon T."/>
        </authorList>
    </citation>
    <scope>NUCLEOTIDE SEQUENCE</scope>
    <source>
        <strain evidence="1">CBS2887</strain>
    </source>
</reference>
<protein>
    <submittedName>
        <fullName evidence="1">Uncharacterized protein</fullName>
    </submittedName>
</protein>
<organism evidence="1 2">
    <name type="scientific">Wickerhamomyces pijperi</name>
    <name type="common">Yeast</name>
    <name type="synonym">Pichia pijperi</name>
    <dbReference type="NCBI Taxonomy" id="599730"/>
    <lineage>
        <taxon>Eukaryota</taxon>
        <taxon>Fungi</taxon>
        <taxon>Dikarya</taxon>
        <taxon>Ascomycota</taxon>
        <taxon>Saccharomycotina</taxon>
        <taxon>Saccharomycetes</taxon>
        <taxon>Phaffomycetales</taxon>
        <taxon>Wickerhamomycetaceae</taxon>
        <taxon>Wickerhamomyces</taxon>
    </lineage>
</organism>
<dbReference type="PANTHER" id="PTHR14614">
    <property type="entry name" value="HEPATOCELLULAR CARCINOMA-ASSOCIATED ANTIGEN"/>
    <property type="match status" value="1"/>
</dbReference>
<dbReference type="CDD" id="cd02440">
    <property type="entry name" value="AdoMet_MTases"/>
    <property type="match status" value="1"/>
</dbReference>
<dbReference type="EMBL" id="JAEUBG010000512">
    <property type="protein sequence ID" value="KAH3688154.1"/>
    <property type="molecule type" value="Genomic_DNA"/>
</dbReference>
<dbReference type="InterPro" id="IPR029063">
    <property type="entry name" value="SAM-dependent_MTases_sf"/>
</dbReference>
<gene>
    <name evidence="1" type="ORF">WICPIJ_000867</name>
</gene>
<dbReference type="AlphaFoldDB" id="A0A9P8QF73"/>
<dbReference type="Proteomes" id="UP000774326">
    <property type="component" value="Unassembled WGS sequence"/>
</dbReference>
<keyword evidence="2" id="KW-1185">Reference proteome</keyword>
<name>A0A9P8QF73_WICPI</name>
<dbReference type="Pfam" id="PF10294">
    <property type="entry name" value="Methyltransf_16"/>
    <property type="match status" value="1"/>
</dbReference>
<proteinExistence type="predicted"/>